<dbReference type="InterPro" id="IPR006119">
    <property type="entry name" value="Resolv_N"/>
</dbReference>
<name>A0A429ZW29_9ENTE</name>
<evidence type="ECO:0000259" key="1">
    <source>
        <dbReference type="SMART" id="SM00857"/>
    </source>
</evidence>
<dbReference type="GeneID" id="98567005"/>
<dbReference type="GO" id="GO:0000150">
    <property type="term" value="F:DNA strand exchange activity"/>
    <property type="evidence" value="ECO:0007669"/>
    <property type="project" value="InterPro"/>
</dbReference>
<accession>A0A429ZW29</accession>
<evidence type="ECO:0000313" key="2">
    <source>
        <dbReference type="EMBL" id="RST97971.1"/>
    </source>
</evidence>
<sequence>MSTIAYLKIDLPVEISTQLNQIQRYGFDYLFVEESWTMDNPELGKVLTKLNKNNVLLIYSLVTVCKNNELFEVVKNKNVRLVSLDEKVDTEKKEYAELINNFNLIKTTEKKLRSLKMQNIIQERKKEGKMVGRPTITADKKEEIVSLYQKKLSLREIATIAGTSLGTVHKYVHMDV</sequence>
<dbReference type="Gene3D" id="3.40.50.1390">
    <property type="entry name" value="Resolvase, N-terminal catalytic domain"/>
    <property type="match status" value="1"/>
</dbReference>
<evidence type="ECO:0000313" key="3">
    <source>
        <dbReference type="Proteomes" id="UP000287239"/>
    </source>
</evidence>
<dbReference type="AlphaFoldDB" id="A0A429ZW29"/>
<feature type="domain" description="Resolvase/invertase-type recombinase catalytic" evidence="1">
    <location>
        <begin position="3"/>
        <end position="130"/>
    </location>
</feature>
<protein>
    <recommendedName>
        <fullName evidence="1">Resolvase/invertase-type recombinase catalytic domain-containing protein</fullName>
    </recommendedName>
</protein>
<reference evidence="2 3" key="1">
    <citation type="submission" date="2017-05" db="EMBL/GenBank/DDBJ databases">
        <title>Vagococcus spp. assemblies.</title>
        <authorList>
            <person name="Gulvik C.A."/>
        </authorList>
    </citation>
    <scope>NUCLEOTIDE SEQUENCE [LARGE SCALE GENOMIC DNA]</scope>
    <source>
        <strain evidence="2 3">NCFB 2777</strain>
    </source>
</reference>
<gene>
    <name evidence="2" type="ORF">CBF35_01375</name>
</gene>
<dbReference type="SUPFAM" id="SSF53041">
    <property type="entry name" value="Resolvase-like"/>
    <property type="match status" value="1"/>
</dbReference>
<dbReference type="GO" id="GO:0003677">
    <property type="term" value="F:DNA binding"/>
    <property type="evidence" value="ECO:0007669"/>
    <property type="project" value="InterPro"/>
</dbReference>
<keyword evidence="3" id="KW-1185">Reference proteome</keyword>
<dbReference type="InterPro" id="IPR036162">
    <property type="entry name" value="Resolvase-like_N_sf"/>
</dbReference>
<dbReference type="SMART" id="SM00857">
    <property type="entry name" value="Resolvase"/>
    <property type="match status" value="1"/>
</dbReference>
<dbReference type="Pfam" id="PF00239">
    <property type="entry name" value="Resolvase"/>
    <property type="match status" value="1"/>
</dbReference>
<organism evidence="2 3">
    <name type="scientific">Vagococcus salmoninarum</name>
    <dbReference type="NCBI Taxonomy" id="2739"/>
    <lineage>
        <taxon>Bacteria</taxon>
        <taxon>Bacillati</taxon>
        <taxon>Bacillota</taxon>
        <taxon>Bacilli</taxon>
        <taxon>Lactobacillales</taxon>
        <taxon>Enterococcaceae</taxon>
        <taxon>Vagococcus</taxon>
    </lineage>
</organism>
<dbReference type="EMBL" id="NGJU01000001">
    <property type="protein sequence ID" value="RST97971.1"/>
    <property type="molecule type" value="Genomic_DNA"/>
</dbReference>
<dbReference type="Proteomes" id="UP000287239">
    <property type="component" value="Unassembled WGS sequence"/>
</dbReference>
<proteinExistence type="predicted"/>
<dbReference type="RefSeq" id="WP_126778097.1">
    <property type="nucleotide sequence ID" value="NZ_NGJU01000001.1"/>
</dbReference>
<comment type="caution">
    <text evidence="2">The sequence shown here is derived from an EMBL/GenBank/DDBJ whole genome shotgun (WGS) entry which is preliminary data.</text>
</comment>